<accession>A0A0A8ZZS2</accession>
<evidence type="ECO:0000313" key="1">
    <source>
        <dbReference type="EMBL" id="JAD42245.1"/>
    </source>
</evidence>
<dbReference type="AlphaFoldDB" id="A0A0A8ZZS2"/>
<reference evidence="1" key="1">
    <citation type="submission" date="2014-09" db="EMBL/GenBank/DDBJ databases">
        <authorList>
            <person name="Magalhaes I.L.F."/>
            <person name="Oliveira U."/>
            <person name="Santos F.R."/>
            <person name="Vidigal T.H.D.A."/>
            <person name="Brescovit A.D."/>
            <person name="Santos A.J."/>
        </authorList>
    </citation>
    <scope>NUCLEOTIDE SEQUENCE</scope>
    <source>
        <tissue evidence="1">Shoot tissue taken approximately 20 cm above the soil surface</tissue>
    </source>
</reference>
<sequence>MDLPARCACVKLMRACPRQGSLLRRGG</sequence>
<proteinExistence type="predicted"/>
<reference evidence="1" key="2">
    <citation type="journal article" date="2015" name="Data Brief">
        <title>Shoot transcriptome of the giant reed, Arundo donax.</title>
        <authorList>
            <person name="Barrero R.A."/>
            <person name="Guerrero F.D."/>
            <person name="Moolhuijzen P."/>
            <person name="Goolsby J.A."/>
            <person name="Tidwell J."/>
            <person name="Bellgard S.E."/>
            <person name="Bellgard M.I."/>
        </authorList>
    </citation>
    <scope>NUCLEOTIDE SEQUENCE</scope>
    <source>
        <tissue evidence="1">Shoot tissue taken approximately 20 cm above the soil surface</tissue>
    </source>
</reference>
<organism evidence="1">
    <name type="scientific">Arundo donax</name>
    <name type="common">Giant reed</name>
    <name type="synonym">Donax arundinaceus</name>
    <dbReference type="NCBI Taxonomy" id="35708"/>
    <lineage>
        <taxon>Eukaryota</taxon>
        <taxon>Viridiplantae</taxon>
        <taxon>Streptophyta</taxon>
        <taxon>Embryophyta</taxon>
        <taxon>Tracheophyta</taxon>
        <taxon>Spermatophyta</taxon>
        <taxon>Magnoliopsida</taxon>
        <taxon>Liliopsida</taxon>
        <taxon>Poales</taxon>
        <taxon>Poaceae</taxon>
        <taxon>PACMAD clade</taxon>
        <taxon>Arundinoideae</taxon>
        <taxon>Arundineae</taxon>
        <taxon>Arundo</taxon>
    </lineage>
</organism>
<protein>
    <submittedName>
        <fullName evidence="1">Uncharacterized protein</fullName>
    </submittedName>
</protein>
<name>A0A0A8ZZS2_ARUDO</name>
<dbReference type="EMBL" id="GBRH01255650">
    <property type="protein sequence ID" value="JAD42245.1"/>
    <property type="molecule type" value="Transcribed_RNA"/>
</dbReference>